<dbReference type="AlphaFoldDB" id="A0A062VDL5"/>
<dbReference type="SUPFAM" id="SSF52540">
    <property type="entry name" value="P-loop containing nucleoside triphosphate hydrolases"/>
    <property type="match status" value="1"/>
</dbReference>
<evidence type="ECO:0000313" key="2">
    <source>
        <dbReference type="Proteomes" id="UP000027100"/>
    </source>
</evidence>
<dbReference type="Gene3D" id="3.40.50.2000">
    <property type="entry name" value="Glycogen Phosphorylase B"/>
    <property type="match status" value="1"/>
</dbReference>
<dbReference type="PATRIC" id="fig|1280954.3.peg.274"/>
<dbReference type="Proteomes" id="UP000027100">
    <property type="component" value="Unassembled WGS sequence"/>
</dbReference>
<name>A0A062VDL5_9PROT</name>
<dbReference type="InterPro" id="IPR027417">
    <property type="entry name" value="P-loop_NTPase"/>
</dbReference>
<organism evidence="1 2">
    <name type="scientific">Hyphomonas polymorpha PS728</name>
    <dbReference type="NCBI Taxonomy" id="1280954"/>
    <lineage>
        <taxon>Bacteria</taxon>
        <taxon>Pseudomonadati</taxon>
        <taxon>Pseudomonadota</taxon>
        <taxon>Alphaproteobacteria</taxon>
        <taxon>Hyphomonadales</taxon>
        <taxon>Hyphomonadaceae</taxon>
        <taxon>Hyphomonas</taxon>
    </lineage>
</organism>
<sequence length="660" mass="71772">MSENSFSKPASDQTLHLLTGMHRSGTSFLAKRLAQSGLAFPGDLLPPAEDNPEGYWEAREVVSLNNSILQAAGQDWRSDRPLNDAAIDTLVRTHGDSAREVLERLAARAGGQDFAIKDPRLCRLLPIWRSAAQRAGLVIRLAATTRPAREVALSLYRRRRDPRFAPAAIDTPASAVFLWLRYLLDLERHSRDMPRSFVPFRDLRAIASVSDLKDAARRGDAAVSCRGPDSWLTMARSVDTLLTEGDLTASASVFDAAREALDLALDAPDTPGEGASVGGGELRTVRAFTRRPSGCSRSGPVIGFLSGEPGSRGHIYRVENRISALIGEPAGVFRIDPRLQSPEDIASACDLIIVFRRQMDVWFERLAGRAQGSGVPLVFDIDDLVFDPELMVPDVFRFLEDKPPEVREEWQMRARGYRAALQAASHGWATTQALHDEMLNVQPRVSVLKNGLSDHHLRKGQQLEPRGAGRGIVIGYASGTPTHDHDFAHIARPLAQLMRTFTDVRLEIVGPVGPQALGPLMDLGARVSFLPLVDYFSLPGILSRFDMNLAPLEPGNRFCACKSELKFFEAGIVSVPTIASTTLPFQNAIRRGEDGLLAGSNAEWGACLETLASDPELRTSLGAGAARSALAGFGPDAQKREFLTLCQQLLPGFSPGLAGA</sequence>
<accession>A0A062VDL5</accession>
<dbReference type="SUPFAM" id="SSF53756">
    <property type="entry name" value="UDP-Glycosyltransferase/glycogen phosphorylase"/>
    <property type="match status" value="1"/>
</dbReference>
<dbReference type="GO" id="GO:0016740">
    <property type="term" value="F:transferase activity"/>
    <property type="evidence" value="ECO:0007669"/>
    <property type="project" value="UniProtKB-KW"/>
</dbReference>
<keyword evidence="2" id="KW-1185">Reference proteome</keyword>
<dbReference type="eggNOG" id="COG3551">
    <property type="taxonomic scope" value="Bacteria"/>
</dbReference>
<dbReference type="STRING" id="1280954.HPO_01335"/>
<reference evidence="1 2" key="1">
    <citation type="journal article" date="2014" name="Antonie Van Leeuwenhoek">
        <title>Hyphomonas beringensis sp. nov. and Hyphomonas chukchiensis sp. nov., isolated from surface seawater of the Bering Sea and Chukchi Sea.</title>
        <authorList>
            <person name="Li C."/>
            <person name="Lai Q."/>
            <person name="Li G."/>
            <person name="Dong C."/>
            <person name="Wang J."/>
            <person name="Liao Y."/>
            <person name="Shao Z."/>
        </authorList>
    </citation>
    <scope>NUCLEOTIDE SEQUENCE [LARGE SCALE GENOMIC DNA]</scope>
    <source>
        <strain evidence="1 2">PS728</strain>
    </source>
</reference>
<proteinExistence type="predicted"/>
<comment type="caution">
    <text evidence="1">The sequence shown here is derived from an EMBL/GenBank/DDBJ whole genome shotgun (WGS) entry which is preliminary data.</text>
</comment>
<protein>
    <submittedName>
        <fullName evidence="1">Group 1 glycosyl transferase</fullName>
    </submittedName>
</protein>
<gene>
    <name evidence="1" type="ORF">HPO_01335</name>
</gene>
<evidence type="ECO:0000313" key="1">
    <source>
        <dbReference type="EMBL" id="KDA00630.1"/>
    </source>
</evidence>
<dbReference type="eggNOG" id="COG0438">
    <property type="taxonomic scope" value="Bacteria"/>
</dbReference>
<keyword evidence="1" id="KW-0808">Transferase</keyword>
<dbReference type="Gene3D" id="3.40.50.300">
    <property type="entry name" value="P-loop containing nucleotide triphosphate hydrolases"/>
    <property type="match status" value="1"/>
</dbReference>
<dbReference type="EMBL" id="ARYM01000001">
    <property type="protein sequence ID" value="KDA00630.1"/>
    <property type="molecule type" value="Genomic_DNA"/>
</dbReference>